<evidence type="ECO:0000256" key="6">
    <source>
        <dbReference type="ARBA" id="ARBA00023014"/>
    </source>
</evidence>
<keyword evidence="5" id="KW-0408">Iron</keyword>
<evidence type="ECO:0000256" key="9">
    <source>
        <dbReference type="ARBA" id="ARBA00034078"/>
    </source>
</evidence>
<proteinExistence type="predicted"/>
<comment type="cofactor">
    <cofactor evidence="9">
        <name>[2Fe-2S] cluster</name>
        <dbReference type="ChEBI" id="CHEBI:190135"/>
    </cofactor>
</comment>
<dbReference type="InterPro" id="IPR017941">
    <property type="entry name" value="Rieske_2Fe-2S"/>
</dbReference>
<comment type="caution">
    <text evidence="12">The sequence shown here is derived from an EMBL/GenBank/DDBJ whole genome shotgun (WGS) entry which is preliminary data.</text>
</comment>
<dbReference type="PANTHER" id="PTHR10134">
    <property type="entry name" value="CYTOCHROME B-C1 COMPLEX SUBUNIT RIESKE, MITOCHONDRIAL"/>
    <property type="match status" value="1"/>
</dbReference>
<comment type="function">
    <text evidence="1">Iron-sulfur subunit of the cytochrome bc1 complex, an essential component of the respiratory electron transport chain required for ATP synthesis. The bc1 complex catalyzes the oxidation of menaquinol and the reduction of cytochrome c in the respiratory chain. The bc1 complex operates through a Q-cycle mechanism that couples electron transfer to generation of the proton gradient that drives ATP synthesis.</text>
</comment>
<organism evidence="12 13">
    <name type="scientific">Kitasatospora cystarginea</name>
    <dbReference type="NCBI Taxonomy" id="58350"/>
    <lineage>
        <taxon>Bacteria</taxon>
        <taxon>Bacillati</taxon>
        <taxon>Actinomycetota</taxon>
        <taxon>Actinomycetes</taxon>
        <taxon>Kitasatosporales</taxon>
        <taxon>Streptomycetaceae</taxon>
        <taxon>Kitasatospora</taxon>
    </lineage>
</organism>
<reference evidence="12 13" key="1">
    <citation type="journal article" date="2019" name="Int. J. Syst. Evol. Microbiol.">
        <title>The Global Catalogue of Microorganisms (GCM) 10K type strain sequencing project: providing services to taxonomists for standard genome sequencing and annotation.</title>
        <authorList>
            <consortium name="The Broad Institute Genomics Platform"/>
            <consortium name="The Broad Institute Genome Sequencing Center for Infectious Disease"/>
            <person name="Wu L."/>
            <person name="Ma J."/>
        </authorList>
    </citation>
    <scope>NUCLEOTIDE SEQUENCE [LARGE SCALE GENOMIC DNA]</scope>
    <source>
        <strain evidence="12 13">JCM 7356</strain>
    </source>
</reference>
<keyword evidence="13" id="KW-1185">Reference proteome</keyword>
<evidence type="ECO:0000256" key="8">
    <source>
        <dbReference type="ARBA" id="ARBA00029586"/>
    </source>
</evidence>
<evidence type="ECO:0000256" key="1">
    <source>
        <dbReference type="ARBA" id="ARBA00002494"/>
    </source>
</evidence>
<evidence type="ECO:0000256" key="7">
    <source>
        <dbReference type="ARBA" id="ARBA00023157"/>
    </source>
</evidence>
<evidence type="ECO:0000256" key="3">
    <source>
        <dbReference type="ARBA" id="ARBA00022714"/>
    </source>
</evidence>
<keyword evidence="4" id="KW-0479">Metal-binding</keyword>
<dbReference type="EMBL" id="BAAATR010000004">
    <property type="protein sequence ID" value="GAA2233356.1"/>
    <property type="molecule type" value="Genomic_DNA"/>
</dbReference>
<evidence type="ECO:0000256" key="5">
    <source>
        <dbReference type="ARBA" id="ARBA00023004"/>
    </source>
</evidence>
<dbReference type="InterPro" id="IPR014349">
    <property type="entry name" value="Rieske_Fe-S_prot"/>
</dbReference>
<dbReference type="Proteomes" id="UP001500305">
    <property type="component" value="Unassembled WGS sequence"/>
</dbReference>
<keyword evidence="6" id="KW-0411">Iron-sulfur</keyword>
<evidence type="ECO:0000313" key="13">
    <source>
        <dbReference type="Proteomes" id="UP001500305"/>
    </source>
</evidence>
<name>A0ABN3DJM2_9ACTN</name>
<gene>
    <name evidence="12" type="ORF">GCM10010430_12550</name>
</gene>
<evidence type="ECO:0000256" key="10">
    <source>
        <dbReference type="SAM" id="MobiDB-lite"/>
    </source>
</evidence>
<dbReference type="RefSeq" id="WP_344635209.1">
    <property type="nucleotide sequence ID" value="NZ_BAAATR010000004.1"/>
</dbReference>
<feature type="region of interest" description="Disordered" evidence="10">
    <location>
        <begin position="38"/>
        <end position="78"/>
    </location>
</feature>
<dbReference type="InterPro" id="IPR036922">
    <property type="entry name" value="Rieske_2Fe-2S_sf"/>
</dbReference>
<feature type="compositionally biased region" description="Low complexity" evidence="10">
    <location>
        <begin position="38"/>
        <end position="58"/>
    </location>
</feature>
<dbReference type="Gene3D" id="2.102.10.10">
    <property type="entry name" value="Rieske [2Fe-2S] iron-sulphur domain"/>
    <property type="match status" value="1"/>
</dbReference>
<keyword evidence="7" id="KW-1015">Disulfide bond</keyword>
<dbReference type="Pfam" id="PF00355">
    <property type="entry name" value="Rieske"/>
    <property type="match status" value="1"/>
</dbReference>
<evidence type="ECO:0000313" key="12">
    <source>
        <dbReference type="EMBL" id="GAA2233356.1"/>
    </source>
</evidence>
<evidence type="ECO:0000259" key="11">
    <source>
        <dbReference type="PROSITE" id="PS51296"/>
    </source>
</evidence>
<dbReference type="PRINTS" id="PR00162">
    <property type="entry name" value="RIESKE"/>
</dbReference>
<evidence type="ECO:0000256" key="4">
    <source>
        <dbReference type="ARBA" id="ARBA00022723"/>
    </source>
</evidence>
<evidence type="ECO:0000256" key="2">
    <source>
        <dbReference type="ARBA" id="ARBA00015816"/>
    </source>
</evidence>
<dbReference type="PROSITE" id="PS51296">
    <property type="entry name" value="RIESKE"/>
    <property type="match status" value="1"/>
</dbReference>
<dbReference type="CDD" id="cd03467">
    <property type="entry name" value="Rieske"/>
    <property type="match status" value="1"/>
</dbReference>
<protein>
    <recommendedName>
        <fullName evidence="2">Cytochrome bc1 complex Rieske iron-sulfur subunit</fullName>
    </recommendedName>
    <alternativeName>
        <fullName evidence="8">Cytochrome bc1 reductase complex subunit QcrA</fullName>
    </alternativeName>
</protein>
<accession>A0ABN3DJM2</accession>
<dbReference type="InterPro" id="IPR005805">
    <property type="entry name" value="Rieske_Fe-S_prot_C"/>
</dbReference>
<feature type="domain" description="Rieske" evidence="11">
    <location>
        <begin position="69"/>
        <end position="161"/>
    </location>
</feature>
<keyword evidence="3" id="KW-0001">2Fe-2S</keyword>
<dbReference type="SUPFAM" id="SSF50022">
    <property type="entry name" value="ISP domain"/>
    <property type="match status" value="1"/>
</dbReference>
<feature type="compositionally biased region" description="Low complexity" evidence="10">
    <location>
        <begin position="65"/>
        <end position="77"/>
    </location>
</feature>
<sequence>MSEASESPTTALPETSRRTLLCGASAVLAVGGAVAVSGCASSSSTGGAGNSSEAGGSSTKSASQPAGPVDVGPASGVPVGGGTVYREKKIVVTQPTAGQYKAFSAVCTHAGCVVDKVADGQIQCPCHGSRFAIADGAVQDGPAPRPLPEYKVAVQGGNLEVTPA</sequence>